<gene>
    <name evidence="2" type="ORF">SAMN04487931_10217</name>
</gene>
<keyword evidence="1" id="KW-0812">Transmembrane</keyword>
<protein>
    <submittedName>
        <fullName evidence="2">Uncharacterized protein</fullName>
    </submittedName>
</protein>
<accession>A0A1H2DRF7</accession>
<sequence>MDIPRKLGMLIFTAVPAIVGGGIVYHFFGSFLQVIIFEILLVLAALGLIRN</sequence>
<name>A0A1H2DRF7_9BACT</name>
<keyword evidence="1" id="KW-0472">Membrane</keyword>
<evidence type="ECO:0000256" key="1">
    <source>
        <dbReference type="SAM" id="Phobius"/>
    </source>
</evidence>
<keyword evidence="3" id="KW-1185">Reference proteome</keyword>
<organism evidence="2 3">
    <name type="scientific">Desulfobacula phenolica</name>
    <dbReference type="NCBI Taxonomy" id="90732"/>
    <lineage>
        <taxon>Bacteria</taxon>
        <taxon>Pseudomonadati</taxon>
        <taxon>Thermodesulfobacteriota</taxon>
        <taxon>Desulfobacteria</taxon>
        <taxon>Desulfobacterales</taxon>
        <taxon>Desulfobacteraceae</taxon>
        <taxon>Desulfobacula</taxon>
    </lineage>
</organism>
<feature type="transmembrane region" description="Helical" evidence="1">
    <location>
        <begin position="7"/>
        <end position="25"/>
    </location>
</feature>
<dbReference type="AlphaFoldDB" id="A0A1H2DRF7"/>
<dbReference type="EMBL" id="FNLL01000002">
    <property type="protein sequence ID" value="SDT85470.1"/>
    <property type="molecule type" value="Genomic_DNA"/>
</dbReference>
<reference evidence="3" key="1">
    <citation type="submission" date="2016-10" db="EMBL/GenBank/DDBJ databases">
        <authorList>
            <person name="Varghese N."/>
            <person name="Submissions S."/>
        </authorList>
    </citation>
    <scope>NUCLEOTIDE SEQUENCE [LARGE SCALE GENOMIC DNA]</scope>
    <source>
        <strain evidence="3">DSM 3384</strain>
    </source>
</reference>
<proteinExistence type="predicted"/>
<dbReference type="RefSeq" id="WP_173391129.1">
    <property type="nucleotide sequence ID" value="NZ_FNLL01000002.1"/>
</dbReference>
<evidence type="ECO:0000313" key="3">
    <source>
        <dbReference type="Proteomes" id="UP000199608"/>
    </source>
</evidence>
<keyword evidence="1" id="KW-1133">Transmembrane helix</keyword>
<feature type="transmembrane region" description="Helical" evidence="1">
    <location>
        <begin position="31"/>
        <end position="49"/>
    </location>
</feature>
<evidence type="ECO:0000313" key="2">
    <source>
        <dbReference type="EMBL" id="SDT85470.1"/>
    </source>
</evidence>
<dbReference type="Proteomes" id="UP000199608">
    <property type="component" value="Unassembled WGS sequence"/>
</dbReference>